<evidence type="ECO:0000256" key="1">
    <source>
        <dbReference type="SAM" id="Phobius"/>
    </source>
</evidence>
<organism evidence="2 3">
    <name type="scientific">Pseudonocardia asaccharolytica DSM 44247 = NBRC 16224</name>
    <dbReference type="NCBI Taxonomy" id="1123024"/>
    <lineage>
        <taxon>Bacteria</taxon>
        <taxon>Bacillati</taxon>
        <taxon>Actinomycetota</taxon>
        <taxon>Actinomycetes</taxon>
        <taxon>Pseudonocardiales</taxon>
        <taxon>Pseudonocardiaceae</taxon>
        <taxon>Pseudonocardia</taxon>
    </lineage>
</organism>
<keyword evidence="1" id="KW-1133">Transmembrane helix</keyword>
<dbReference type="InterPro" id="IPR039708">
    <property type="entry name" value="MT1774/Rv1733c-like"/>
</dbReference>
<feature type="transmembrane region" description="Helical" evidence="1">
    <location>
        <begin position="26"/>
        <end position="47"/>
    </location>
</feature>
<dbReference type="EMBL" id="BJVI01000068">
    <property type="protein sequence ID" value="GEL20377.1"/>
    <property type="molecule type" value="Genomic_DNA"/>
</dbReference>
<dbReference type="PANTHER" id="PTHR42305">
    <property type="entry name" value="MEMBRANE PROTEIN RV1733C-RELATED"/>
    <property type="match status" value="1"/>
</dbReference>
<evidence type="ECO:0000313" key="3">
    <source>
        <dbReference type="Proteomes" id="UP000321328"/>
    </source>
</evidence>
<keyword evidence="1" id="KW-0812">Transmembrane</keyword>
<dbReference type="STRING" id="1123024.GCA_000423625_02818"/>
<evidence type="ECO:0008006" key="4">
    <source>
        <dbReference type="Google" id="ProtNLM"/>
    </source>
</evidence>
<name>A0A511D6W0_9PSEU</name>
<sequence length="193" mass="20276">MQPDQTHRRSGEGRIRRRATDRLGDAVGWLLSTLALFAVVAAVVVAAQVHGNVLARAEHEAATRTQVQAVVVTDAQALPSPGGGPLPSLSVAARWIAPDGIERTGPVTVRGAVDVGASVPVWVDRTGMAVPAPTEPGLALAAGIFAGIGLTGGAAFLLWLAWLGVQRWIFACNAAGWEREWAAVEPRWSGRIR</sequence>
<protein>
    <recommendedName>
        <fullName evidence="4">Integral membrane protein</fullName>
    </recommendedName>
</protein>
<dbReference type="RefSeq" id="WP_051233042.1">
    <property type="nucleotide sequence ID" value="NZ_AUII01000012.1"/>
</dbReference>
<dbReference type="AlphaFoldDB" id="A0A511D6W0"/>
<dbReference type="OrthoDB" id="3579868at2"/>
<evidence type="ECO:0000313" key="2">
    <source>
        <dbReference type="EMBL" id="GEL20377.1"/>
    </source>
</evidence>
<dbReference type="Proteomes" id="UP000321328">
    <property type="component" value="Unassembled WGS sequence"/>
</dbReference>
<gene>
    <name evidence="2" type="ORF">PA7_42140</name>
</gene>
<reference evidence="2 3" key="1">
    <citation type="submission" date="2019-07" db="EMBL/GenBank/DDBJ databases">
        <title>Whole genome shotgun sequence of Pseudonocardia asaccharolytica NBRC 16224.</title>
        <authorList>
            <person name="Hosoyama A."/>
            <person name="Uohara A."/>
            <person name="Ohji S."/>
            <person name="Ichikawa N."/>
        </authorList>
    </citation>
    <scope>NUCLEOTIDE SEQUENCE [LARGE SCALE GENOMIC DNA]</scope>
    <source>
        <strain evidence="2 3">NBRC 16224</strain>
    </source>
</reference>
<keyword evidence="1" id="KW-0472">Membrane</keyword>
<dbReference type="PANTHER" id="PTHR42305:SF1">
    <property type="entry name" value="MEMBRANE PROTEIN RV1733C-RELATED"/>
    <property type="match status" value="1"/>
</dbReference>
<accession>A0A511D6W0</accession>
<feature type="transmembrane region" description="Helical" evidence="1">
    <location>
        <begin position="138"/>
        <end position="160"/>
    </location>
</feature>
<proteinExistence type="predicted"/>
<keyword evidence="3" id="KW-1185">Reference proteome</keyword>
<comment type="caution">
    <text evidence="2">The sequence shown here is derived from an EMBL/GenBank/DDBJ whole genome shotgun (WGS) entry which is preliminary data.</text>
</comment>